<sequence length="171" mass="19833">MAQAQAQTLMAFLLLHNGAHARLRRLRAPRFAAMSLAMMVAVCVQAITGHRHLGRERREAGAGLVRNGWVFQGCPWFYKCCAQEDEDATEASESYCVRKWDILHYFKAVCENLPRHQGLWRSYDELNATRCDRSSPRVKYSKYLTRQVGWRMLQNAANPDSKWEYPVYAFE</sequence>
<keyword evidence="1" id="KW-0472">Membrane</keyword>
<evidence type="ECO:0000313" key="2">
    <source>
        <dbReference type="EMBL" id="CAD9586202.1"/>
    </source>
</evidence>
<dbReference type="AlphaFoldDB" id="A0A7S2KTC5"/>
<evidence type="ECO:0000256" key="1">
    <source>
        <dbReference type="SAM" id="Phobius"/>
    </source>
</evidence>
<dbReference type="EMBL" id="HBGW01051954">
    <property type="protein sequence ID" value="CAD9586202.1"/>
    <property type="molecule type" value="Transcribed_RNA"/>
</dbReference>
<keyword evidence="1" id="KW-1133">Transmembrane helix</keyword>
<name>A0A7S2KTC5_9DINO</name>
<organism evidence="2">
    <name type="scientific">Zooxanthella nutricula</name>
    <dbReference type="NCBI Taxonomy" id="1333877"/>
    <lineage>
        <taxon>Eukaryota</taxon>
        <taxon>Sar</taxon>
        <taxon>Alveolata</taxon>
        <taxon>Dinophyceae</taxon>
        <taxon>Peridiniales</taxon>
        <taxon>Peridiniales incertae sedis</taxon>
        <taxon>Zooxanthella</taxon>
    </lineage>
</organism>
<reference evidence="2" key="1">
    <citation type="submission" date="2021-01" db="EMBL/GenBank/DDBJ databases">
        <authorList>
            <person name="Corre E."/>
            <person name="Pelletier E."/>
            <person name="Niang G."/>
            <person name="Scheremetjew M."/>
            <person name="Finn R."/>
            <person name="Kale V."/>
            <person name="Holt S."/>
            <person name="Cochrane G."/>
            <person name="Meng A."/>
            <person name="Brown T."/>
            <person name="Cohen L."/>
        </authorList>
    </citation>
    <scope>NUCLEOTIDE SEQUENCE</scope>
    <source>
        <strain evidence="2">RCC3387</strain>
    </source>
</reference>
<gene>
    <name evidence="2" type="ORF">BRAN1462_LOCUS32980</name>
</gene>
<feature type="transmembrane region" description="Helical" evidence="1">
    <location>
        <begin position="31"/>
        <end position="48"/>
    </location>
</feature>
<keyword evidence="1" id="KW-0812">Transmembrane</keyword>
<protein>
    <submittedName>
        <fullName evidence="2">Uncharacterized protein</fullName>
    </submittedName>
</protein>
<proteinExistence type="predicted"/>
<accession>A0A7S2KTC5</accession>